<comment type="subcellular location">
    <subcellularLocation>
        <location evidence="1">Membrane</location>
    </subcellularLocation>
</comment>
<feature type="compositionally biased region" description="Low complexity" evidence="7">
    <location>
        <begin position="41"/>
        <end position="55"/>
    </location>
</feature>
<accession>A0A9W8JEN7</accession>
<keyword evidence="6 8" id="KW-0472">Membrane</keyword>
<dbReference type="Pfam" id="PF16010">
    <property type="entry name" value="CDH-cyt"/>
    <property type="match status" value="1"/>
</dbReference>
<evidence type="ECO:0000256" key="4">
    <source>
        <dbReference type="ARBA" id="ARBA00022982"/>
    </source>
</evidence>
<keyword evidence="5 8" id="KW-1133">Transmembrane helix</keyword>
<feature type="chain" id="PRO_5040964747" description="DOMON domain-containing protein" evidence="9">
    <location>
        <begin position="20"/>
        <end position="351"/>
    </location>
</feature>
<feature type="region of interest" description="Disordered" evidence="7">
    <location>
        <begin position="28"/>
        <end position="55"/>
    </location>
</feature>
<dbReference type="PANTHER" id="PTHR47797">
    <property type="entry name" value="DEHYDROGENASE, PUTATIVE (AFU_ORTHOLOGUE AFUA_8G05805)-RELATED"/>
    <property type="match status" value="1"/>
</dbReference>
<keyword evidence="12" id="KW-1185">Reference proteome</keyword>
<feature type="transmembrane region" description="Helical" evidence="8">
    <location>
        <begin position="240"/>
        <end position="261"/>
    </location>
</feature>
<feature type="transmembrane region" description="Helical" evidence="8">
    <location>
        <begin position="273"/>
        <end position="291"/>
    </location>
</feature>
<dbReference type="Proteomes" id="UP001140091">
    <property type="component" value="Unassembled WGS sequence"/>
</dbReference>
<dbReference type="Gene3D" id="1.20.120.1770">
    <property type="match status" value="1"/>
</dbReference>
<keyword evidence="3 8" id="KW-0812">Transmembrane</keyword>
<dbReference type="PANTHER" id="PTHR47797:SF3">
    <property type="entry name" value="CYTOCHROME B561 DOMAIN-CONTAINING PROTEIN"/>
    <property type="match status" value="1"/>
</dbReference>
<evidence type="ECO:0000256" key="8">
    <source>
        <dbReference type="SAM" id="Phobius"/>
    </source>
</evidence>
<reference evidence="11" key="1">
    <citation type="submission" date="2022-06" db="EMBL/GenBank/DDBJ databases">
        <title>Genome Sequence of Candolleomyces eurysporus.</title>
        <authorList>
            <person name="Buettner E."/>
        </authorList>
    </citation>
    <scope>NUCLEOTIDE SEQUENCE</scope>
    <source>
        <strain evidence="11">VTCC 930004</strain>
    </source>
</reference>
<dbReference type="PROSITE" id="PS50836">
    <property type="entry name" value="DOMON"/>
    <property type="match status" value="1"/>
</dbReference>
<dbReference type="AlphaFoldDB" id="A0A9W8JEN7"/>
<evidence type="ECO:0000256" key="9">
    <source>
        <dbReference type="SAM" id="SignalP"/>
    </source>
</evidence>
<feature type="transmembrane region" description="Helical" evidence="8">
    <location>
        <begin position="314"/>
        <end position="334"/>
    </location>
</feature>
<dbReference type="SUPFAM" id="SSF49344">
    <property type="entry name" value="CBD9-like"/>
    <property type="match status" value="1"/>
</dbReference>
<keyword evidence="2" id="KW-0813">Transport</keyword>
<gene>
    <name evidence="11" type="ORF">H1R20_g5591</name>
</gene>
<name>A0A9W8JEN7_9AGAR</name>
<feature type="compositionally biased region" description="Acidic residues" evidence="7">
    <location>
        <begin position="31"/>
        <end position="40"/>
    </location>
</feature>
<dbReference type="InterPro" id="IPR015920">
    <property type="entry name" value="Cellobiose_DH-like_cyt"/>
</dbReference>
<keyword evidence="9" id="KW-0732">Signal</keyword>
<protein>
    <recommendedName>
        <fullName evidence="10">DOMON domain-containing protein</fullName>
    </recommendedName>
</protein>
<feature type="domain" description="DOMON" evidence="10">
    <location>
        <begin position="64"/>
        <end position="191"/>
    </location>
</feature>
<dbReference type="CDD" id="cd08760">
    <property type="entry name" value="Cyt_b561_FRRS1_like"/>
    <property type="match status" value="1"/>
</dbReference>
<dbReference type="OrthoDB" id="19261at2759"/>
<evidence type="ECO:0000313" key="11">
    <source>
        <dbReference type="EMBL" id="KAJ2931454.1"/>
    </source>
</evidence>
<evidence type="ECO:0000256" key="2">
    <source>
        <dbReference type="ARBA" id="ARBA00022448"/>
    </source>
</evidence>
<dbReference type="InterPro" id="IPR005018">
    <property type="entry name" value="DOMON_domain"/>
</dbReference>
<evidence type="ECO:0000256" key="7">
    <source>
        <dbReference type="SAM" id="MobiDB-lite"/>
    </source>
</evidence>
<dbReference type="SMART" id="SM00664">
    <property type="entry name" value="DoH"/>
    <property type="match status" value="1"/>
</dbReference>
<evidence type="ECO:0000259" key="10">
    <source>
        <dbReference type="PROSITE" id="PS50836"/>
    </source>
</evidence>
<feature type="signal peptide" evidence="9">
    <location>
        <begin position="1"/>
        <end position="19"/>
    </location>
</feature>
<evidence type="ECO:0000256" key="1">
    <source>
        <dbReference type="ARBA" id="ARBA00004370"/>
    </source>
</evidence>
<dbReference type="EMBL" id="JANBPK010000807">
    <property type="protein sequence ID" value="KAJ2931454.1"/>
    <property type="molecule type" value="Genomic_DNA"/>
</dbReference>
<proteinExistence type="predicted"/>
<sequence length="351" mass="37248">MKALSAFTLALLFARSALAATGSLAARYPPDDDDNDDDDNGGSSTSTTTAQSSTAVQGDSKCVSNMCIEAVVNGTTVQYTLTAQRSSVGWIAMGFGSSMARTPMVIMWPNSDGSITLSQRQASGEVEPQVVSNPPRVATLQQSLSVANSDTRQNIIYAFGTTNPGSSAPNARLLQHTSYGTTTLDLTKVTGGSSTTTPGSGSSSSNELTSGITIIIGVALGIAGVSNRGAVHVNTTHKRLGVVLFALYFLQVGIGAFIHWVKPRQPRARPPQNYFHAILGLIIIALAFYQVRTGFRNEWPRATGRDDVPNGVNIVWYIWVVALPLAYGAGMAFLPKQYAQERKLRESAGGQ</sequence>
<keyword evidence="4" id="KW-0249">Electron transport</keyword>
<evidence type="ECO:0000256" key="5">
    <source>
        <dbReference type="ARBA" id="ARBA00022989"/>
    </source>
</evidence>
<organism evidence="11 12">
    <name type="scientific">Candolleomyces eurysporus</name>
    <dbReference type="NCBI Taxonomy" id="2828524"/>
    <lineage>
        <taxon>Eukaryota</taxon>
        <taxon>Fungi</taxon>
        <taxon>Dikarya</taxon>
        <taxon>Basidiomycota</taxon>
        <taxon>Agaricomycotina</taxon>
        <taxon>Agaricomycetes</taxon>
        <taxon>Agaricomycetidae</taxon>
        <taxon>Agaricales</taxon>
        <taxon>Agaricineae</taxon>
        <taxon>Psathyrellaceae</taxon>
        <taxon>Candolleomyces</taxon>
    </lineage>
</organism>
<evidence type="ECO:0000256" key="6">
    <source>
        <dbReference type="ARBA" id="ARBA00023136"/>
    </source>
</evidence>
<dbReference type="CDD" id="cd09630">
    <property type="entry name" value="CDH_like_cytochrome"/>
    <property type="match status" value="1"/>
</dbReference>
<dbReference type="InterPro" id="IPR006593">
    <property type="entry name" value="Cyt_b561/ferric_Rdtase_TM"/>
</dbReference>
<evidence type="ECO:0000256" key="3">
    <source>
        <dbReference type="ARBA" id="ARBA00022692"/>
    </source>
</evidence>
<feature type="non-terminal residue" evidence="11">
    <location>
        <position position="351"/>
    </location>
</feature>
<dbReference type="Gene3D" id="2.60.40.1210">
    <property type="entry name" value="Cellobiose dehydrogenase, cytochrome domain"/>
    <property type="match status" value="2"/>
</dbReference>
<comment type="caution">
    <text evidence="11">The sequence shown here is derived from an EMBL/GenBank/DDBJ whole genome shotgun (WGS) entry which is preliminary data.</text>
</comment>
<dbReference type="GO" id="GO:0016020">
    <property type="term" value="C:membrane"/>
    <property type="evidence" value="ECO:0007669"/>
    <property type="project" value="UniProtKB-SubCell"/>
</dbReference>
<evidence type="ECO:0000313" key="12">
    <source>
        <dbReference type="Proteomes" id="UP001140091"/>
    </source>
</evidence>
<dbReference type="Pfam" id="PF03188">
    <property type="entry name" value="Cytochrom_B561"/>
    <property type="match status" value="1"/>
</dbReference>